<evidence type="ECO:0000256" key="2">
    <source>
        <dbReference type="PROSITE-ProRule" id="PRU00124"/>
    </source>
</evidence>
<accession>A0A4Y2MNZ4</accession>
<dbReference type="Proteomes" id="UP000499080">
    <property type="component" value="Unassembled WGS sequence"/>
</dbReference>
<keyword evidence="3" id="KW-0472">Membrane</keyword>
<dbReference type="Pfam" id="PF00057">
    <property type="entry name" value="Ldl_recept_a"/>
    <property type="match status" value="1"/>
</dbReference>
<reference evidence="4 5" key="1">
    <citation type="journal article" date="2019" name="Sci. Rep.">
        <title>Orb-weaving spider Araneus ventricosus genome elucidates the spidroin gene catalogue.</title>
        <authorList>
            <person name="Kono N."/>
            <person name="Nakamura H."/>
            <person name="Ohtoshi R."/>
            <person name="Moran D.A.P."/>
            <person name="Shinohara A."/>
            <person name="Yoshida Y."/>
            <person name="Fujiwara M."/>
            <person name="Mori M."/>
            <person name="Tomita M."/>
            <person name="Arakawa K."/>
        </authorList>
    </citation>
    <scope>NUCLEOTIDE SEQUENCE [LARGE SCALE GENOMIC DNA]</scope>
</reference>
<feature type="transmembrane region" description="Helical" evidence="3">
    <location>
        <begin position="91"/>
        <end position="111"/>
    </location>
</feature>
<dbReference type="CDD" id="cd00112">
    <property type="entry name" value="LDLa"/>
    <property type="match status" value="1"/>
</dbReference>
<dbReference type="InterPro" id="IPR002172">
    <property type="entry name" value="LDrepeatLR_classA_rpt"/>
</dbReference>
<gene>
    <name evidence="4" type="ORF">AVEN_26675_1</name>
</gene>
<keyword evidence="3" id="KW-0812">Transmembrane</keyword>
<dbReference type="Gene3D" id="4.10.400.10">
    <property type="entry name" value="Low-density Lipoprotein Receptor"/>
    <property type="match status" value="1"/>
</dbReference>
<evidence type="ECO:0000256" key="1">
    <source>
        <dbReference type="ARBA" id="ARBA00023157"/>
    </source>
</evidence>
<organism evidence="4 5">
    <name type="scientific">Araneus ventricosus</name>
    <name type="common">Orbweaver spider</name>
    <name type="synonym">Epeira ventricosa</name>
    <dbReference type="NCBI Taxonomy" id="182803"/>
    <lineage>
        <taxon>Eukaryota</taxon>
        <taxon>Metazoa</taxon>
        <taxon>Ecdysozoa</taxon>
        <taxon>Arthropoda</taxon>
        <taxon>Chelicerata</taxon>
        <taxon>Arachnida</taxon>
        <taxon>Araneae</taxon>
        <taxon>Araneomorphae</taxon>
        <taxon>Entelegynae</taxon>
        <taxon>Araneoidea</taxon>
        <taxon>Araneidae</taxon>
        <taxon>Araneus</taxon>
    </lineage>
</organism>
<keyword evidence="3" id="KW-1133">Transmembrane helix</keyword>
<comment type="caution">
    <text evidence="4">The sequence shown here is derived from an EMBL/GenBank/DDBJ whole genome shotgun (WGS) entry which is preliminary data.</text>
</comment>
<dbReference type="SMART" id="SM00192">
    <property type="entry name" value="LDLa"/>
    <property type="match status" value="1"/>
</dbReference>
<dbReference type="InterPro" id="IPR036055">
    <property type="entry name" value="LDL_receptor-like_sf"/>
</dbReference>
<dbReference type="EMBL" id="BGPR01123964">
    <property type="protein sequence ID" value="GBN28383.1"/>
    <property type="molecule type" value="Genomic_DNA"/>
</dbReference>
<name>A0A4Y2MNZ4_ARAVE</name>
<evidence type="ECO:0000256" key="3">
    <source>
        <dbReference type="SAM" id="Phobius"/>
    </source>
</evidence>
<dbReference type="AlphaFoldDB" id="A0A4Y2MNZ4"/>
<protein>
    <submittedName>
        <fullName evidence="4">Uncharacterized protein</fullName>
    </submittedName>
</protein>
<dbReference type="SUPFAM" id="SSF57424">
    <property type="entry name" value="LDL receptor-like module"/>
    <property type="match status" value="1"/>
</dbReference>
<dbReference type="PROSITE" id="PS50068">
    <property type="entry name" value="LDLRA_2"/>
    <property type="match status" value="1"/>
</dbReference>
<evidence type="ECO:0000313" key="4">
    <source>
        <dbReference type="EMBL" id="GBN28383.1"/>
    </source>
</evidence>
<evidence type="ECO:0000313" key="5">
    <source>
        <dbReference type="Proteomes" id="UP000499080"/>
    </source>
</evidence>
<dbReference type="InterPro" id="IPR023415">
    <property type="entry name" value="LDLR_class-A_CS"/>
</dbReference>
<sequence length="114" mass="13258">MGRSRIDRVYNTGPFWGRSKFSDSSLNTDCVTHKNSYFVPAAVDRYTLCPPTWIRCSSQDRCILPDWWCDGTADCRDGSDEINCSKIMFPIYYFFKIIICKFFVTLSYMSISKV</sequence>
<proteinExistence type="predicted"/>
<feature type="disulfide bond" evidence="2">
    <location>
        <begin position="69"/>
        <end position="84"/>
    </location>
</feature>
<keyword evidence="5" id="KW-1185">Reference proteome</keyword>
<keyword evidence="1 2" id="KW-1015">Disulfide bond</keyword>
<comment type="caution">
    <text evidence="2">Lacks conserved residue(s) required for the propagation of feature annotation.</text>
</comment>
<dbReference type="PROSITE" id="PS01209">
    <property type="entry name" value="LDLRA_1"/>
    <property type="match status" value="1"/>
</dbReference>